<dbReference type="Gene3D" id="3.30.450.20">
    <property type="entry name" value="PAS domain"/>
    <property type="match status" value="3"/>
</dbReference>
<evidence type="ECO:0000259" key="1">
    <source>
        <dbReference type="PROSITE" id="PS50112"/>
    </source>
</evidence>
<dbReference type="NCBIfam" id="TIGR00229">
    <property type="entry name" value="sensory_box"/>
    <property type="match status" value="2"/>
</dbReference>
<dbReference type="RefSeq" id="WP_048185186.1">
    <property type="nucleotide sequence ID" value="NZ_JXOJ01000006.1"/>
</dbReference>
<dbReference type="InterPro" id="IPR013656">
    <property type="entry name" value="PAS_4"/>
</dbReference>
<organism evidence="3 4">
    <name type="scientific">Methanoculleus sediminis</name>
    <dbReference type="NCBI Taxonomy" id="1550566"/>
    <lineage>
        <taxon>Archaea</taxon>
        <taxon>Methanobacteriati</taxon>
        <taxon>Methanobacteriota</taxon>
        <taxon>Stenosarchaea group</taxon>
        <taxon>Methanomicrobia</taxon>
        <taxon>Methanomicrobiales</taxon>
        <taxon>Methanomicrobiaceae</taxon>
        <taxon>Methanoculleus</taxon>
    </lineage>
</organism>
<dbReference type="InterPro" id="IPR013767">
    <property type="entry name" value="PAS_fold"/>
</dbReference>
<dbReference type="AlphaFoldDB" id="A0A0H1QX29"/>
<accession>A0A0H1QX29</accession>
<dbReference type="InterPro" id="IPR000700">
    <property type="entry name" value="PAS-assoc_C"/>
</dbReference>
<dbReference type="InterPro" id="IPR035965">
    <property type="entry name" value="PAS-like_dom_sf"/>
</dbReference>
<evidence type="ECO:0000259" key="2">
    <source>
        <dbReference type="PROSITE" id="PS50113"/>
    </source>
</evidence>
<dbReference type="PANTHER" id="PTHR44757:SF2">
    <property type="entry name" value="BIOFILM ARCHITECTURE MAINTENANCE PROTEIN MBAA"/>
    <property type="match status" value="1"/>
</dbReference>
<reference evidence="3 4" key="1">
    <citation type="journal article" date="2015" name="Int. J. Syst. Evol. Microbiol.">
        <title>Methanoculleus sediminis sp. nov., a methanogen from sediments near a submarine mud volcano.</title>
        <authorList>
            <person name="Chen S.C."/>
            <person name="Chen M.F."/>
            <person name="Lai M.C."/>
            <person name="Weng C.Y."/>
            <person name="Wu S.Y."/>
            <person name="Lin S."/>
            <person name="Yang T.F."/>
            <person name="Chen P.C."/>
        </authorList>
    </citation>
    <scope>NUCLEOTIDE SEQUENCE [LARGE SCALE GENOMIC DNA]</scope>
    <source>
        <strain evidence="3 4">S3Fa</strain>
    </source>
</reference>
<dbReference type="Pfam" id="PF00989">
    <property type="entry name" value="PAS"/>
    <property type="match status" value="1"/>
</dbReference>
<keyword evidence="4" id="KW-1185">Reference proteome</keyword>
<gene>
    <name evidence="3" type="ORF">SZ63_10565</name>
</gene>
<feature type="domain" description="PAS" evidence="1">
    <location>
        <begin position="383"/>
        <end position="453"/>
    </location>
</feature>
<dbReference type="PATRIC" id="fig|1550566.3.peg.2304"/>
<protein>
    <submittedName>
        <fullName evidence="3">Histidine kinase</fullName>
    </submittedName>
</protein>
<dbReference type="SMART" id="SM00388">
    <property type="entry name" value="HisKA"/>
    <property type="match status" value="1"/>
</dbReference>
<keyword evidence="3" id="KW-0808">Transferase</keyword>
<dbReference type="PANTHER" id="PTHR44757">
    <property type="entry name" value="DIGUANYLATE CYCLASE DGCP"/>
    <property type="match status" value="1"/>
</dbReference>
<dbReference type="GO" id="GO:0006355">
    <property type="term" value="P:regulation of DNA-templated transcription"/>
    <property type="evidence" value="ECO:0007669"/>
    <property type="project" value="InterPro"/>
</dbReference>
<dbReference type="InterPro" id="IPR052155">
    <property type="entry name" value="Biofilm_reg_signaling"/>
</dbReference>
<dbReference type="PROSITE" id="PS50113">
    <property type="entry name" value="PAC"/>
    <property type="match status" value="1"/>
</dbReference>
<dbReference type="CDD" id="cd00130">
    <property type="entry name" value="PAS"/>
    <property type="match status" value="2"/>
</dbReference>
<dbReference type="Proteomes" id="UP000035301">
    <property type="component" value="Unassembled WGS sequence"/>
</dbReference>
<dbReference type="GO" id="GO:0000155">
    <property type="term" value="F:phosphorelay sensor kinase activity"/>
    <property type="evidence" value="ECO:0007669"/>
    <property type="project" value="InterPro"/>
</dbReference>
<dbReference type="STRING" id="1550566.SZ63_10565"/>
<dbReference type="InterPro" id="IPR003661">
    <property type="entry name" value="HisK_dim/P_dom"/>
</dbReference>
<feature type="domain" description="PAS" evidence="1">
    <location>
        <begin position="13"/>
        <end position="71"/>
    </location>
</feature>
<dbReference type="SUPFAM" id="SSF55785">
    <property type="entry name" value="PYP-like sensor domain (PAS domain)"/>
    <property type="match status" value="3"/>
</dbReference>
<dbReference type="PROSITE" id="PS50112">
    <property type="entry name" value="PAS"/>
    <property type="match status" value="2"/>
</dbReference>
<name>A0A0H1QX29_9EURY</name>
<dbReference type="Pfam" id="PF08448">
    <property type="entry name" value="PAS_4"/>
    <property type="match status" value="2"/>
</dbReference>
<proteinExistence type="predicted"/>
<evidence type="ECO:0000313" key="3">
    <source>
        <dbReference type="EMBL" id="KLK87500.1"/>
    </source>
</evidence>
<dbReference type="InterPro" id="IPR000014">
    <property type="entry name" value="PAS"/>
</dbReference>
<dbReference type="OrthoDB" id="8127at2157"/>
<sequence length="582" mass="66357">MTDSHQDRAPFDRAVLNALEDGLLVVSDDRKVSWYNPSLARTLGIRHADAIGMEMSSLLDAYFLPIIEDDDSVRLLRHVLENGADLPSLLCRARTPDGTRRWLSISSKQAFAVTGQRLIKIRDATADLNAHHFRAALDQSPVVVFVQDEELRYIWSYNQQLGSTDASIIGMHEEDAFPENAGHLAALKRRVLETGETVRAAVTFTVAGERRVRDLTLKPLRDAEGKIVGVAGTAFDVTERNRVEVALREKTHELKKRMDELRCLYTIAHLVETPGMTLDKLLQAVADTLPVGWQYPEYTGVRITVDGRDYYRGGPADTPWKQESPIVVHGRRVGEVEVRYLAEIPEGGEGPFLPEEQMLLDSVTKRLGRIIERLQVEAALEESEEKFRGIAQRSFDLIVTSYLNGGLNYVSPAMERILGYSPEEMVGTDWEDYILPTSLLAWEEGRRRVLRGEQVEGLQIEVRRKNGETAILELNESPIVEKKIIVGFQVVGRDISERILHERLREQAFDMTERNIEQFAFLADRIRHPLQVVMGVADLLEDEVVAEKLREQVRRINTRISELDREWTESRKIREFLKRYEL</sequence>
<evidence type="ECO:0000313" key="4">
    <source>
        <dbReference type="Proteomes" id="UP000035301"/>
    </source>
</evidence>
<keyword evidence="3" id="KW-0418">Kinase</keyword>
<dbReference type="EMBL" id="JXOJ01000006">
    <property type="protein sequence ID" value="KLK87500.1"/>
    <property type="molecule type" value="Genomic_DNA"/>
</dbReference>
<feature type="domain" description="PAC" evidence="2">
    <location>
        <begin position="196"/>
        <end position="249"/>
    </location>
</feature>
<comment type="caution">
    <text evidence="3">The sequence shown here is derived from an EMBL/GenBank/DDBJ whole genome shotgun (WGS) entry which is preliminary data.</text>
</comment>
<dbReference type="SMART" id="SM00091">
    <property type="entry name" value="PAS"/>
    <property type="match status" value="3"/>
</dbReference>